<proteinExistence type="predicted"/>
<reference evidence="1" key="1">
    <citation type="journal article" date="2015" name="Nature">
        <title>Complex archaea that bridge the gap between prokaryotes and eukaryotes.</title>
        <authorList>
            <person name="Spang A."/>
            <person name="Saw J.H."/>
            <person name="Jorgensen S.L."/>
            <person name="Zaremba-Niedzwiedzka K."/>
            <person name="Martijn J."/>
            <person name="Lind A.E."/>
            <person name="van Eijk R."/>
            <person name="Schleper C."/>
            <person name="Guy L."/>
            <person name="Ettema T.J."/>
        </authorList>
    </citation>
    <scope>NUCLEOTIDE SEQUENCE</scope>
</reference>
<accession>A0A0F9EG77</accession>
<comment type="caution">
    <text evidence="1">The sequence shown here is derived from an EMBL/GenBank/DDBJ whole genome shotgun (WGS) entry which is preliminary data.</text>
</comment>
<dbReference type="EMBL" id="LAZR01037140">
    <property type="protein sequence ID" value="KKL22988.1"/>
    <property type="molecule type" value="Genomic_DNA"/>
</dbReference>
<dbReference type="AlphaFoldDB" id="A0A0F9EG77"/>
<protein>
    <submittedName>
        <fullName evidence="1">Uncharacterized protein</fullName>
    </submittedName>
</protein>
<evidence type="ECO:0000313" key="1">
    <source>
        <dbReference type="EMBL" id="KKL22988.1"/>
    </source>
</evidence>
<organism evidence="1">
    <name type="scientific">marine sediment metagenome</name>
    <dbReference type="NCBI Taxonomy" id="412755"/>
    <lineage>
        <taxon>unclassified sequences</taxon>
        <taxon>metagenomes</taxon>
        <taxon>ecological metagenomes</taxon>
    </lineage>
</organism>
<sequence>MTLESISIKQVENGWIITASGFTLDPDGDRQWESEEFIFVDKQDAINKVSELANTI</sequence>
<gene>
    <name evidence="1" type="ORF">LCGC14_2429910</name>
</gene>
<name>A0A0F9EG77_9ZZZZ</name>